<keyword evidence="3" id="KW-0520">NAD</keyword>
<name>A0ABT2NHJ4_9RHOB</name>
<dbReference type="InterPro" id="IPR036291">
    <property type="entry name" value="NAD(P)-bd_dom_sf"/>
</dbReference>
<reference evidence="5" key="1">
    <citation type="submission" date="2023-07" db="EMBL/GenBank/DDBJ databases">
        <title>Defluviimonas sediminis sp. nov., isolated from mangrove sediment.</title>
        <authorList>
            <person name="Liu L."/>
            <person name="Li J."/>
            <person name="Huang Y."/>
            <person name="Pan J."/>
            <person name="Li M."/>
        </authorList>
    </citation>
    <scope>NUCLEOTIDE SEQUENCE [LARGE SCALE GENOMIC DNA]</scope>
    <source>
        <strain evidence="5">FT324</strain>
    </source>
</reference>
<evidence type="ECO:0000256" key="1">
    <source>
        <dbReference type="ARBA" id="ARBA00006484"/>
    </source>
</evidence>
<organism evidence="4 5">
    <name type="scientific">Albidovulum sediminis</name>
    <dbReference type="NCBI Taxonomy" id="3066345"/>
    <lineage>
        <taxon>Bacteria</taxon>
        <taxon>Pseudomonadati</taxon>
        <taxon>Pseudomonadota</taxon>
        <taxon>Alphaproteobacteria</taxon>
        <taxon>Rhodobacterales</taxon>
        <taxon>Paracoccaceae</taxon>
        <taxon>Albidovulum</taxon>
    </lineage>
</organism>
<keyword evidence="5" id="KW-1185">Reference proteome</keyword>
<evidence type="ECO:0000313" key="5">
    <source>
        <dbReference type="Proteomes" id="UP001205601"/>
    </source>
</evidence>
<accession>A0ABT2NHJ4</accession>
<dbReference type="InterPro" id="IPR002347">
    <property type="entry name" value="SDR_fam"/>
</dbReference>
<dbReference type="InterPro" id="IPR051122">
    <property type="entry name" value="SDR_DHRS6-like"/>
</dbReference>
<comment type="similarity">
    <text evidence="1">Belongs to the short-chain dehydrogenases/reductases (SDR) family.</text>
</comment>
<dbReference type="SUPFAM" id="SSF51735">
    <property type="entry name" value="NAD(P)-binding Rossmann-fold domains"/>
    <property type="match status" value="1"/>
</dbReference>
<dbReference type="PANTHER" id="PTHR43477:SF4">
    <property type="entry name" value="DEHYDROGENASE_REDUCTASE SDR FAMILY MEMBER 6"/>
    <property type="match status" value="1"/>
</dbReference>
<dbReference type="Gene3D" id="3.40.50.720">
    <property type="entry name" value="NAD(P)-binding Rossmann-like Domain"/>
    <property type="match status" value="1"/>
</dbReference>
<sequence>MGNTGGGTGGGTGRLRGKTVVMTACGQGIGRAAAIACAGEGARVIATDVNTELLRGLQGMETARLDVTDPAAILAFAAEVDGIDALFNVAGFVHHGSILELTDADWDAAFTLNVTSMMRMTRAFLPGMLARAEATGTAAILNMASMASSIKGFPNRTAYGATKAAVIGLTKAVAADYVRQGLRVNAICPGTVDTPSLRGRIAAQADPAQAERDFIARQPMGRLATVDDITPLVVYLLSDESRYVTGQAMLVDGGATI</sequence>
<dbReference type="EMBL" id="JAOCQF010000001">
    <property type="protein sequence ID" value="MCT8328387.1"/>
    <property type="molecule type" value="Genomic_DNA"/>
</dbReference>
<dbReference type="Pfam" id="PF13561">
    <property type="entry name" value="adh_short_C2"/>
    <property type="match status" value="1"/>
</dbReference>
<protein>
    <submittedName>
        <fullName evidence="4">SDR family oxidoreductase</fullName>
    </submittedName>
</protein>
<dbReference type="RefSeq" id="WP_261493819.1">
    <property type="nucleotide sequence ID" value="NZ_JAOCQF010000001.1"/>
</dbReference>
<gene>
    <name evidence="4" type="ORF">N5I32_02560</name>
</gene>
<evidence type="ECO:0000256" key="2">
    <source>
        <dbReference type="ARBA" id="ARBA00023002"/>
    </source>
</evidence>
<evidence type="ECO:0000313" key="4">
    <source>
        <dbReference type="EMBL" id="MCT8328387.1"/>
    </source>
</evidence>
<dbReference type="Proteomes" id="UP001205601">
    <property type="component" value="Unassembled WGS sequence"/>
</dbReference>
<dbReference type="PANTHER" id="PTHR43477">
    <property type="entry name" value="DIHYDROANTICAPSIN 7-DEHYDROGENASE"/>
    <property type="match status" value="1"/>
</dbReference>
<evidence type="ECO:0000256" key="3">
    <source>
        <dbReference type="ARBA" id="ARBA00023027"/>
    </source>
</evidence>
<dbReference type="PRINTS" id="PR00080">
    <property type="entry name" value="SDRFAMILY"/>
</dbReference>
<keyword evidence="2" id="KW-0560">Oxidoreductase</keyword>
<comment type="caution">
    <text evidence="4">The sequence shown here is derived from an EMBL/GenBank/DDBJ whole genome shotgun (WGS) entry which is preliminary data.</text>
</comment>
<dbReference type="PRINTS" id="PR00081">
    <property type="entry name" value="GDHRDH"/>
</dbReference>
<proteinExistence type="inferred from homology"/>